<dbReference type="InterPro" id="IPR029510">
    <property type="entry name" value="Ald_DH_CS_GLU"/>
</dbReference>
<dbReference type="GO" id="GO:0019752">
    <property type="term" value="P:carboxylic acid metabolic process"/>
    <property type="evidence" value="ECO:0007669"/>
    <property type="project" value="UniProtKB-ARBA"/>
</dbReference>
<gene>
    <name evidence="11" type="ORF">QN277_006728</name>
</gene>
<comment type="caution">
    <text evidence="11">The sequence shown here is derived from an EMBL/GenBank/DDBJ whole genome shotgun (WGS) entry which is preliminary data.</text>
</comment>
<comment type="function">
    <text evidence="7">Possesses activity on acetaldehyde and glycolaldehyde in vitro.</text>
</comment>
<sequence>MAARRLSSLVSRSLASSLLQSPGRTCGRWSNLSRFSTAAAVQELITPQVQISYTQHLINGKFVDAASGKTFPAYDPRSGEVIAYVAEGDAEDINRAVSAARKAFDEGPWPKMTAYERSRILLRFADLVEKHSNELAALETWNNGKPFEQALMSELPMFVRLFHYYAGWADKIHGLTVPGDGNYHIQVLHEPIGVAGQIIPWNFPLLMFAWKVGPALACGNTIVLKTAEQTPLTALYVAQLLHEAGLPPGVLNVVSGYGPTAGAPLVAHMDVDKLAFTGSTETGKVVLELAARSNLKPVTLELGGKSPFIVFDDADVDKAVELAHFALFFNQGQCCCAGSRTFVHERIYDEFLEKAKARAMRRIVGDPFKKGVEQGPQIDVEQFEKVLRYIRSGKESNATLECGGARIGSKGFFIEPTVFSNVKDDMLIAQDEIFGPVQSILKFKDIDEVIKRANETRYGLAAGVFTKNGDTANRMMRALKVGTVWINCFDVFDAAIPFGGYKMSGIGREKGIYSLNNYLQVKAVVSPLKNPAWI</sequence>
<dbReference type="AlphaFoldDB" id="A0AAE1M922"/>
<dbReference type="InterPro" id="IPR016160">
    <property type="entry name" value="Ald_DH_CS_CYS"/>
</dbReference>
<name>A0AAE1M922_9FABA</name>
<dbReference type="InterPro" id="IPR016163">
    <property type="entry name" value="Ald_DH_C"/>
</dbReference>
<feature type="domain" description="Aldehyde dehydrogenase" evidence="10">
    <location>
        <begin position="62"/>
        <end position="524"/>
    </location>
</feature>
<evidence type="ECO:0000313" key="12">
    <source>
        <dbReference type="Proteomes" id="UP001293593"/>
    </source>
</evidence>
<evidence type="ECO:0000313" key="11">
    <source>
        <dbReference type="EMBL" id="KAK4257095.1"/>
    </source>
</evidence>
<dbReference type="CDD" id="cd07142">
    <property type="entry name" value="ALDH_F2BC"/>
    <property type="match status" value="1"/>
</dbReference>
<dbReference type="PANTHER" id="PTHR11699">
    <property type="entry name" value="ALDEHYDE DEHYDROGENASE-RELATED"/>
    <property type="match status" value="1"/>
</dbReference>
<dbReference type="EMBL" id="JAWXYG010000012">
    <property type="protein sequence ID" value="KAK4257095.1"/>
    <property type="molecule type" value="Genomic_DNA"/>
</dbReference>
<keyword evidence="4" id="KW-0520">NAD</keyword>
<dbReference type="FunFam" id="3.40.309.10:FF:000001">
    <property type="entry name" value="Mitochondrial aldehyde dehydrogenase 2"/>
    <property type="match status" value="1"/>
</dbReference>
<organism evidence="11 12">
    <name type="scientific">Acacia crassicarpa</name>
    <name type="common">northern wattle</name>
    <dbReference type="NCBI Taxonomy" id="499986"/>
    <lineage>
        <taxon>Eukaryota</taxon>
        <taxon>Viridiplantae</taxon>
        <taxon>Streptophyta</taxon>
        <taxon>Embryophyta</taxon>
        <taxon>Tracheophyta</taxon>
        <taxon>Spermatophyta</taxon>
        <taxon>Magnoliopsida</taxon>
        <taxon>eudicotyledons</taxon>
        <taxon>Gunneridae</taxon>
        <taxon>Pentapetalae</taxon>
        <taxon>rosids</taxon>
        <taxon>fabids</taxon>
        <taxon>Fabales</taxon>
        <taxon>Fabaceae</taxon>
        <taxon>Caesalpinioideae</taxon>
        <taxon>mimosoid clade</taxon>
        <taxon>Acacieae</taxon>
        <taxon>Acacia</taxon>
    </lineage>
</organism>
<reference evidence="11" key="1">
    <citation type="submission" date="2023-10" db="EMBL/GenBank/DDBJ databases">
        <title>Chromosome-level genome of the transformable northern wattle, Acacia crassicarpa.</title>
        <authorList>
            <person name="Massaro I."/>
            <person name="Sinha N.R."/>
            <person name="Poethig S."/>
            <person name="Leichty A.R."/>
        </authorList>
    </citation>
    <scope>NUCLEOTIDE SEQUENCE</scope>
    <source>
        <strain evidence="11">Acra3RX</strain>
        <tissue evidence="11">Leaf</tissue>
    </source>
</reference>
<evidence type="ECO:0000256" key="9">
    <source>
        <dbReference type="RuleBase" id="RU003345"/>
    </source>
</evidence>
<dbReference type="Pfam" id="PF00171">
    <property type="entry name" value="Aldedh"/>
    <property type="match status" value="1"/>
</dbReference>
<comment type="subcellular location">
    <subcellularLocation>
        <location evidence="1">Mitochondrion matrix</location>
    </subcellularLocation>
</comment>
<dbReference type="Gene3D" id="3.40.605.10">
    <property type="entry name" value="Aldehyde Dehydrogenase, Chain A, domain 1"/>
    <property type="match status" value="1"/>
</dbReference>
<accession>A0AAE1M922</accession>
<feature type="active site" evidence="8">
    <location>
        <position position="301"/>
    </location>
</feature>
<proteinExistence type="inferred from homology"/>
<evidence type="ECO:0000256" key="8">
    <source>
        <dbReference type="PROSITE-ProRule" id="PRU10007"/>
    </source>
</evidence>
<dbReference type="InterPro" id="IPR016161">
    <property type="entry name" value="Ald_DH/histidinol_DH"/>
</dbReference>
<evidence type="ECO:0000256" key="6">
    <source>
        <dbReference type="ARBA" id="ARBA00049194"/>
    </source>
</evidence>
<dbReference type="SUPFAM" id="SSF53720">
    <property type="entry name" value="ALDH-like"/>
    <property type="match status" value="1"/>
</dbReference>
<keyword evidence="3 9" id="KW-0560">Oxidoreductase</keyword>
<evidence type="ECO:0000256" key="7">
    <source>
        <dbReference type="ARBA" id="ARBA00056732"/>
    </source>
</evidence>
<dbReference type="Proteomes" id="UP001293593">
    <property type="component" value="Unassembled WGS sequence"/>
</dbReference>
<dbReference type="GO" id="GO:0004029">
    <property type="term" value="F:aldehyde dehydrogenase (NAD+) activity"/>
    <property type="evidence" value="ECO:0007669"/>
    <property type="project" value="UniProtKB-EC"/>
</dbReference>
<evidence type="ECO:0000256" key="1">
    <source>
        <dbReference type="ARBA" id="ARBA00004305"/>
    </source>
</evidence>
<dbReference type="Gene3D" id="3.40.309.10">
    <property type="entry name" value="Aldehyde Dehydrogenase, Chain A, domain 2"/>
    <property type="match status" value="1"/>
</dbReference>
<evidence type="ECO:0000259" key="10">
    <source>
        <dbReference type="Pfam" id="PF00171"/>
    </source>
</evidence>
<dbReference type="InterPro" id="IPR015590">
    <property type="entry name" value="Aldehyde_DH_dom"/>
</dbReference>
<comment type="catalytic activity">
    <reaction evidence="6">
        <text>an aldehyde + NAD(+) + H2O = a carboxylate + NADH + 2 H(+)</text>
        <dbReference type="Rhea" id="RHEA:16185"/>
        <dbReference type="ChEBI" id="CHEBI:15377"/>
        <dbReference type="ChEBI" id="CHEBI:15378"/>
        <dbReference type="ChEBI" id="CHEBI:17478"/>
        <dbReference type="ChEBI" id="CHEBI:29067"/>
        <dbReference type="ChEBI" id="CHEBI:57540"/>
        <dbReference type="ChEBI" id="CHEBI:57945"/>
        <dbReference type="EC" id="1.2.1.3"/>
    </reaction>
</comment>
<comment type="similarity">
    <text evidence="2 9">Belongs to the aldehyde dehydrogenase family.</text>
</comment>
<dbReference type="EC" id="1.2.1.3" evidence="5"/>
<dbReference type="FunFam" id="3.40.605.10:FF:000026">
    <property type="entry name" value="Aldehyde dehydrogenase, putative"/>
    <property type="match status" value="1"/>
</dbReference>
<dbReference type="InterPro" id="IPR016162">
    <property type="entry name" value="Ald_DH_N"/>
</dbReference>
<evidence type="ECO:0000256" key="4">
    <source>
        <dbReference type="ARBA" id="ARBA00023027"/>
    </source>
</evidence>
<keyword evidence="12" id="KW-1185">Reference proteome</keyword>
<dbReference type="GO" id="GO:0005759">
    <property type="term" value="C:mitochondrial matrix"/>
    <property type="evidence" value="ECO:0007669"/>
    <property type="project" value="UniProtKB-SubCell"/>
</dbReference>
<protein>
    <recommendedName>
        <fullName evidence="5">aldehyde dehydrogenase (NAD(+))</fullName>
        <ecNumber evidence="5">1.2.1.3</ecNumber>
    </recommendedName>
</protein>
<dbReference type="PROSITE" id="PS00070">
    <property type="entry name" value="ALDEHYDE_DEHYDR_CYS"/>
    <property type="match status" value="1"/>
</dbReference>
<evidence type="ECO:0000256" key="5">
    <source>
        <dbReference type="ARBA" id="ARBA00024226"/>
    </source>
</evidence>
<evidence type="ECO:0000256" key="2">
    <source>
        <dbReference type="ARBA" id="ARBA00009986"/>
    </source>
</evidence>
<dbReference type="PROSITE" id="PS00687">
    <property type="entry name" value="ALDEHYDE_DEHYDR_GLU"/>
    <property type="match status" value="1"/>
</dbReference>
<dbReference type="FunFam" id="3.40.605.10:FF:000011">
    <property type="entry name" value="ALD5p Mitochondrial aldehyde dehydrogenase"/>
    <property type="match status" value="1"/>
</dbReference>
<evidence type="ECO:0000256" key="3">
    <source>
        <dbReference type="ARBA" id="ARBA00023002"/>
    </source>
</evidence>